<dbReference type="EMBL" id="LGSP01000010">
    <property type="protein sequence ID" value="KNE83025.1"/>
    <property type="molecule type" value="Genomic_DNA"/>
</dbReference>
<organism evidence="1 2">
    <name type="scientific">Streptomyces fradiae</name>
    <name type="common">Streptomyces roseoflavus</name>
    <dbReference type="NCBI Taxonomy" id="1906"/>
    <lineage>
        <taxon>Bacteria</taxon>
        <taxon>Bacillati</taxon>
        <taxon>Actinomycetota</taxon>
        <taxon>Actinomycetes</taxon>
        <taxon>Kitasatosporales</taxon>
        <taxon>Streptomycetaceae</taxon>
        <taxon>Streptomyces</taxon>
    </lineage>
</organism>
<name>A0ACC4WES5_STRFR</name>
<accession>A0ACC4WES5</accession>
<keyword evidence="2" id="KW-1185">Reference proteome</keyword>
<protein>
    <submittedName>
        <fullName evidence="1">Uncharacterized protein</fullName>
    </submittedName>
</protein>
<sequence>MPVRPAEHPAEPVPAAHSVPLRAVPPEEAVPHSAGGEPAQPEAAEAEPVPARPGGTGGPPGDSTR</sequence>
<proteinExistence type="predicted"/>
<reference evidence="1" key="1">
    <citation type="submission" date="2015-07" db="EMBL/GenBank/DDBJ databases">
        <title>Draft genome sequence of Streptomyces fradiae, a resistant strain to nitron-oligomycin.</title>
        <authorList>
            <person name="Vatlin A.A."/>
            <person name="Bekker O.B."/>
            <person name="Danilenko V.N."/>
        </authorList>
    </citation>
    <scope>NUCLEOTIDE SEQUENCE</scope>
    <source>
        <strain evidence="1">Olg1-1</strain>
    </source>
</reference>
<comment type="caution">
    <text evidence="1">The sequence shown here is derived from an EMBL/GenBank/DDBJ whole genome shotgun (WGS) entry which is preliminary data.</text>
</comment>
<dbReference type="Proteomes" id="UP000037185">
    <property type="component" value="Unassembled WGS sequence"/>
</dbReference>
<gene>
    <name evidence="1" type="ORF">ADZ36_08080</name>
</gene>
<evidence type="ECO:0000313" key="1">
    <source>
        <dbReference type="EMBL" id="KNE83025.1"/>
    </source>
</evidence>
<evidence type="ECO:0000313" key="2">
    <source>
        <dbReference type="Proteomes" id="UP000037185"/>
    </source>
</evidence>